<dbReference type="AlphaFoldDB" id="A0A1F6PC30"/>
<dbReference type="InterPro" id="IPR043993">
    <property type="entry name" value="T4SS_pilin"/>
</dbReference>
<evidence type="ECO:0000313" key="2">
    <source>
        <dbReference type="EMBL" id="OGH93709.1"/>
    </source>
</evidence>
<dbReference type="EMBL" id="MFRE01000022">
    <property type="protein sequence ID" value="OGH93709.1"/>
    <property type="molecule type" value="Genomic_DNA"/>
</dbReference>
<evidence type="ECO:0000313" key="3">
    <source>
        <dbReference type="Proteomes" id="UP000178254"/>
    </source>
</evidence>
<dbReference type="STRING" id="1798709.A2538_02370"/>
<feature type="transmembrane region" description="Helical" evidence="1">
    <location>
        <begin position="48"/>
        <end position="75"/>
    </location>
</feature>
<gene>
    <name evidence="2" type="ORF">A2538_02370</name>
</gene>
<protein>
    <submittedName>
        <fullName evidence="2">Uncharacterized protein</fullName>
    </submittedName>
</protein>
<name>A0A1F6PC30_9BACT</name>
<keyword evidence="1" id="KW-0472">Membrane</keyword>
<evidence type="ECO:0000256" key="1">
    <source>
        <dbReference type="SAM" id="Phobius"/>
    </source>
</evidence>
<accession>A0A1F6PC30</accession>
<keyword evidence="1" id="KW-1133">Transmembrane helix</keyword>
<dbReference type="Proteomes" id="UP000178254">
    <property type="component" value="Unassembled WGS sequence"/>
</dbReference>
<feature type="transmembrane region" description="Helical" evidence="1">
    <location>
        <begin position="96"/>
        <end position="116"/>
    </location>
</feature>
<proteinExistence type="predicted"/>
<dbReference type="Pfam" id="PF18895">
    <property type="entry name" value="T4SS_pilin"/>
    <property type="match status" value="1"/>
</dbReference>
<comment type="caution">
    <text evidence="2">The sequence shown here is derived from an EMBL/GenBank/DDBJ whole genome shotgun (WGS) entry which is preliminary data.</text>
</comment>
<sequence>MKKTFLISIMMVALLMPVLGVVAAQALVLSNSATKLEDVGKLTKMEKSLSFGIGNVGNMVLALVGTIFFGLTVYAGIRWMTAQGNDEHIKKAQNTLIAAVVGLIITMMAYAITAFVTSRVGAL</sequence>
<organism evidence="2 3">
    <name type="scientific">Candidatus Magasanikbacteria bacterium RIFOXYD2_FULL_41_14</name>
    <dbReference type="NCBI Taxonomy" id="1798709"/>
    <lineage>
        <taxon>Bacteria</taxon>
        <taxon>Candidatus Magasanikiibacteriota</taxon>
    </lineage>
</organism>
<keyword evidence="1" id="KW-0812">Transmembrane</keyword>
<reference evidence="2 3" key="1">
    <citation type="journal article" date="2016" name="Nat. Commun.">
        <title>Thousands of microbial genomes shed light on interconnected biogeochemical processes in an aquifer system.</title>
        <authorList>
            <person name="Anantharaman K."/>
            <person name="Brown C.T."/>
            <person name="Hug L.A."/>
            <person name="Sharon I."/>
            <person name="Castelle C.J."/>
            <person name="Probst A.J."/>
            <person name="Thomas B.C."/>
            <person name="Singh A."/>
            <person name="Wilkins M.J."/>
            <person name="Karaoz U."/>
            <person name="Brodie E.L."/>
            <person name="Williams K.H."/>
            <person name="Hubbard S.S."/>
            <person name="Banfield J.F."/>
        </authorList>
    </citation>
    <scope>NUCLEOTIDE SEQUENCE [LARGE SCALE GENOMIC DNA]</scope>
</reference>